<gene>
    <name evidence="2" type="ordered locus">Os05g0536800</name>
    <name evidence="2" type="ORF">OSNPB_050536800</name>
</gene>
<proteinExistence type="predicted"/>
<dbReference type="eggNOG" id="ENOG502R3BP">
    <property type="taxonomic scope" value="Eukaryota"/>
</dbReference>
<accession>A0A0P0WQF6</accession>
<dbReference type="InterPro" id="IPR032675">
    <property type="entry name" value="LRR_dom_sf"/>
</dbReference>
<dbReference type="PANTHER" id="PTHR35545:SF20">
    <property type="entry name" value="OS05G0536800 PROTEIN"/>
    <property type="match status" value="1"/>
</dbReference>
<evidence type="ECO:0000259" key="1">
    <source>
        <dbReference type="PROSITE" id="PS50181"/>
    </source>
</evidence>
<reference evidence="2 3" key="2">
    <citation type="journal article" date="2013" name="Plant Cell Physiol.">
        <title>Rice Annotation Project Database (RAP-DB): an integrative and interactive database for rice genomics.</title>
        <authorList>
            <person name="Sakai H."/>
            <person name="Lee S.S."/>
            <person name="Tanaka T."/>
            <person name="Numa H."/>
            <person name="Kim J."/>
            <person name="Kawahara Y."/>
            <person name="Wakimoto H."/>
            <person name="Yang C.C."/>
            <person name="Iwamoto M."/>
            <person name="Abe T."/>
            <person name="Yamada Y."/>
            <person name="Muto A."/>
            <person name="Inokuchi H."/>
            <person name="Ikemura T."/>
            <person name="Matsumoto T."/>
            <person name="Sasaki T."/>
            <person name="Itoh T."/>
        </authorList>
    </citation>
    <scope>NUCLEOTIDE SEQUENCE [LARGE SCALE GENOMIC DNA]</scope>
    <source>
        <strain evidence="3">cv. Nipponbare</strain>
    </source>
</reference>
<dbReference type="PaxDb" id="39947-A0A0P0WQF6"/>
<dbReference type="Gramene" id="Os05t0536800-01">
    <property type="protein sequence ID" value="Os05t0536800-01"/>
    <property type="gene ID" value="Os05g0536800"/>
</dbReference>
<evidence type="ECO:0000313" key="3">
    <source>
        <dbReference type="Proteomes" id="UP000059680"/>
    </source>
</evidence>
<reference evidence="3" key="1">
    <citation type="journal article" date="2005" name="Nature">
        <title>The map-based sequence of the rice genome.</title>
        <authorList>
            <consortium name="International rice genome sequencing project (IRGSP)"/>
            <person name="Matsumoto T."/>
            <person name="Wu J."/>
            <person name="Kanamori H."/>
            <person name="Katayose Y."/>
            <person name="Fujisawa M."/>
            <person name="Namiki N."/>
            <person name="Mizuno H."/>
            <person name="Yamamoto K."/>
            <person name="Antonio B.A."/>
            <person name="Baba T."/>
            <person name="Sakata K."/>
            <person name="Nagamura Y."/>
            <person name="Aoki H."/>
            <person name="Arikawa K."/>
            <person name="Arita K."/>
            <person name="Bito T."/>
            <person name="Chiden Y."/>
            <person name="Fujitsuka N."/>
            <person name="Fukunaka R."/>
            <person name="Hamada M."/>
            <person name="Harada C."/>
            <person name="Hayashi A."/>
            <person name="Hijishita S."/>
            <person name="Honda M."/>
            <person name="Hosokawa S."/>
            <person name="Ichikawa Y."/>
            <person name="Idonuma A."/>
            <person name="Iijima M."/>
            <person name="Ikeda M."/>
            <person name="Ikeno M."/>
            <person name="Ito K."/>
            <person name="Ito S."/>
            <person name="Ito T."/>
            <person name="Ito Y."/>
            <person name="Ito Y."/>
            <person name="Iwabuchi A."/>
            <person name="Kamiya K."/>
            <person name="Karasawa W."/>
            <person name="Kurita K."/>
            <person name="Katagiri S."/>
            <person name="Kikuta A."/>
            <person name="Kobayashi H."/>
            <person name="Kobayashi N."/>
            <person name="Machita K."/>
            <person name="Maehara T."/>
            <person name="Masukawa M."/>
            <person name="Mizubayashi T."/>
            <person name="Mukai Y."/>
            <person name="Nagasaki H."/>
            <person name="Nagata Y."/>
            <person name="Naito S."/>
            <person name="Nakashima M."/>
            <person name="Nakama Y."/>
            <person name="Nakamichi Y."/>
            <person name="Nakamura M."/>
            <person name="Meguro A."/>
            <person name="Negishi M."/>
            <person name="Ohta I."/>
            <person name="Ohta T."/>
            <person name="Okamoto M."/>
            <person name="Ono N."/>
            <person name="Saji S."/>
            <person name="Sakaguchi M."/>
            <person name="Sakai K."/>
            <person name="Shibata M."/>
            <person name="Shimokawa T."/>
            <person name="Song J."/>
            <person name="Takazaki Y."/>
            <person name="Terasawa K."/>
            <person name="Tsugane M."/>
            <person name="Tsuji K."/>
            <person name="Ueda S."/>
            <person name="Waki K."/>
            <person name="Yamagata H."/>
            <person name="Yamamoto M."/>
            <person name="Yamamoto S."/>
            <person name="Yamane H."/>
            <person name="Yoshiki S."/>
            <person name="Yoshihara R."/>
            <person name="Yukawa K."/>
            <person name="Zhong H."/>
            <person name="Yano M."/>
            <person name="Yuan Q."/>
            <person name="Ouyang S."/>
            <person name="Liu J."/>
            <person name="Jones K.M."/>
            <person name="Gansberger K."/>
            <person name="Moffat K."/>
            <person name="Hill J."/>
            <person name="Bera J."/>
            <person name="Fadrosh D."/>
            <person name="Jin S."/>
            <person name="Johri S."/>
            <person name="Kim M."/>
            <person name="Overton L."/>
            <person name="Reardon M."/>
            <person name="Tsitrin T."/>
            <person name="Vuong H."/>
            <person name="Weaver B."/>
            <person name="Ciecko A."/>
            <person name="Tallon L."/>
            <person name="Jackson J."/>
            <person name="Pai G."/>
            <person name="Aken S.V."/>
            <person name="Utterback T."/>
            <person name="Reidmuller S."/>
            <person name="Feldblyum T."/>
            <person name="Hsiao J."/>
            <person name="Zismann V."/>
            <person name="Iobst S."/>
            <person name="de Vazeille A.R."/>
            <person name="Buell C.R."/>
            <person name="Ying K."/>
            <person name="Li Y."/>
            <person name="Lu T."/>
            <person name="Huang Y."/>
            <person name="Zhao Q."/>
            <person name="Feng Q."/>
            <person name="Zhang L."/>
            <person name="Zhu J."/>
            <person name="Weng Q."/>
            <person name="Mu J."/>
            <person name="Lu Y."/>
            <person name="Fan D."/>
            <person name="Liu Y."/>
            <person name="Guan J."/>
            <person name="Zhang Y."/>
            <person name="Yu S."/>
            <person name="Liu X."/>
            <person name="Zhang Y."/>
            <person name="Hong G."/>
            <person name="Han B."/>
            <person name="Choisne N."/>
            <person name="Demange N."/>
            <person name="Orjeda G."/>
            <person name="Samain S."/>
            <person name="Cattolico L."/>
            <person name="Pelletier E."/>
            <person name="Couloux A."/>
            <person name="Segurens B."/>
            <person name="Wincker P."/>
            <person name="D'Hont A."/>
            <person name="Scarpelli C."/>
            <person name="Weissenbach J."/>
            <person name="Salanoubat M."/>
            <person name="Quetier F."/>
            <person name="Yu Y."/>
            <person name="Kim H.R."/>
            <person name="Rambo T."/>
            <person name="Currie J."/>
            <person name="Collura K."/>
            <person name="Luo M."/>
            <person name="Yang T."/>
            <person name="Ammiraju J.S.S."/>
            <person name="Engler F."/>
            <person name="Soderlund C."/>
            <person name="Wing R.A."/>
            <person name="Palmer L.E."/>
            <person name="de la Bastide M."/>
            <person name="Spiegel L."/>
            <person name="Nascimento L."/>
            <person name="Zutavern T."/>
            <person name="O'Shaughnessy A."/>
            <person name="Dike S."/>
            <person name="Dedhia N."/>
            <person name="Preston R."/>
            <person name="Balija V."/>
            <person name="McCombie W.R."/>
            <person name="Chow T."/>
            <person name="Chen H."/>
            <person name="Chung M."/>
            <person name="Chen C."/>
            <person name="Shaw J."/>
            <person name="Wu H."/>
            <person name="Hsiao K."/>
            <person name="Chao Y."/>
            <person name="Chu M."/>
            <person name="Cheng C."/>
            <person name="Hour A."/>
            <person name="Lee P."/>
            <person name="Lin S."/>
            <person name="Lin Y."/>
            <person name="Liou J."/>
            <person name="Liu S."/>
            <person name="Hsing Y."/>
            <person name="Raghuvanshi S."/>
            <person name="Mohanty A."/>
            <person name="Bharti A.K."/>
            <person name="Gaur A."/>
            <person name="Gupta V."/>
            <person name="Kumar D."/>
            <person name="Ravi V."/>
            <person name="Vij S."/>
            <person name="Kapur A."/>
            <person name="Khurana P."/>
            <person name="Khurana P."/>
            <person name="Khurana J.P."/>
            <person name="Tyagi A.K."/>
            <person name="Gaikwad K."/>
            <person name="Singh A."/>
            <person name="Dalal V."/>
            <person name="Srivastava S."/>
            <person name="Dixit A."/>
            <person name="Pal A.K."/>
            <person name="Ghazi I.A."/>
            <person name="Yadav M."/>
            <person name="Pandit A."/>
            <person name="Bhargava A."/>
            <person name="Sureshbabu K."/>
            <person name="Batra K."/>
            <person name="Sharma T.R."/>
            <person name="Mohapatra T."/>
            <person name="Singh N.K."/>
            <person name="Messing J."/>
            <person name="Nelson A.B."/>
            <person name="Fuks G."/>
            <person name="Kavchok S."/>
            <person name="Keizer G."/>
            <person name="Linton E."/>
            <person name="Llaca V."/>
            <person name="Song R."/>
            <person name="Tanyolac B."/>
            <person name="Young S."/>
            <person name="Ho-Il K."/>
            <person name="Hahn J.H."/>
            <person name="Sangsakoo G."/>
            <person name="Vanavichit A."/>
            <person name="de Mattos Luiz.A.T."/>
            <person name="Zimmer P.D."/>
            <person name="Malone G."/>
            <person name="Dellagostin O."/>
            <person name="de Oliveira A.C."/>
            <person name="Bevan M."/>
            <person name="Bancroft I."/>
            <person name="Minx P."/>
            <person name="Cordum H."/>
            <person name="Wilson R."/>
            <person name="Cheng Z."/>
            <person name="Jin W."/>
            <person name="Jiang J."/>
            <person name="Leong S.A."/>
            <person name="Iwama H."/>
            <person name="Gojobori T."/>
            <person name="Itoh T."/>
            <person name="Niimura Y."/>
            <person name="Fujii Y."/>
            <person name="Habara T."/>
            <person name="Sakai H."/>
            <person name="Sato Y."/>
            <person name="Wilson G."/>
            <person name="Kumar K."/>
            <person name="McCouch S."/>
            <person name="Juretic N."/>
            <person name="Hoen D."/>
            <person name="Wright S."/>
            <person name="Bruskiewich R."/>
            <person name="Bureau T."/>
            <person name="Miyao A."/>
            <person name="Hirochika H."/>
            <person name="Nishikawa T."/>
            <person name="Kadowaki K."/>
            <person name="Sugiura M."/>
            <person name="Burr B."/>
            <person name="Sasaki T."/>
        </authorList>
    </citation>
    <scope>NUCLEOTIDE SEQUENCE [LARGE SCALE GENOMIC DNA]</scope>
    <source>
        <strain evidence="3">cv. Nipponbare</strain>
    </source>
</reference>
<dbReference type="PROSITE" id="PS50181">
    <property type="entry name" value="FBOX"/>
    <property type="match status" value="1"/>
</dbReference>
<dbReference type="AlphaFoldDB" id="A0A0P0WQF6"/>
<keyword evidence="3" id="KW-1185">Reference proteome</keyword>
<dbReference type="SUPFAM" id="SSF81383">
    <property type="entry name" value="F-box domain"/>
    <property type="match status" value="1"/>
</dbReference>
<evidence type="ECO:0000313" key="2">
    <source>
        <dbReference type="EMBL" id="BAS95085.1"/>
    </source>
</evidence>
<reference evidence="2 3" key="3">
    <citation type="journal article" date="2013" name="Rice">
        <title>Improvement of the Oryza sativa Nipponbare reference genome using next generation sequence and optical map data.</title>
        <authorList>
            <person name="Kawahara Y."/>
            <person name="de la Bastide M."/>
            <person name="Hamilton J.P."/>
            <person name="Kanamori H."/>
            <person name="McCombie W.R."/>
            <person name="Ouyang S."/>
            <person name="Schwartz D.C."/>
            <person name="Tanaka T."/>
            <person name="Wu J."/>
            <person name="Zhou S."/>
            <person name="Childs K.L."/>
            <person name="Davidson R.M."/>
            <person name="Lin H."/>
            <person name="Quesada-Ocampo L."/>
            <person name="Vaillancourt B."/>
            <person name="Sakai H."/>
            <person name="Lee S.S."/>
            <person name="Kim J."/>
            <person name="Numa H."/>
            <person name="Itoh T."/>
            <person name="Buell C.R."/>
            <person name="Matsumoto T."/>
        </authorList>
    </citation>
    <scope>NUCLEOTIDE SEQUENCE [LARGE SCALE GENOMIC DNA]</scope>
    <source>
        <strain evidence="3">cv. Nipponbare</strain>
    </source>
</reference>
<protein>
    <submittedName>
        <fullName evidence="2">Os05g0536800 protein</fullName>
    </submittedName>
</protein>
<organism evidence="2 3">
    <name type="scientific">Oryza sativa subsp. japonica</name>
    <name type="common">Rice</name>
    <dbReference type="NCBI Taxonomy" id="39947"/>
    <lineage>
        <taxon>Eukaryota</taxon>
        <taxon>Viridiplantae</taxon>
        <taxon>Streptophyta</taxon>
        <taxon>Embryophyta</taxon>
        <taxon>Tracheophyta</taxon>
        <taxon>Spermatophyta</taxon>
        <taxon>Magnoliopsida</taxon>
        <taxon>Liliopsida</taxon>
        <taxon>Poales</taxon>
        <taxon>Poaceae</taxon>
        <taxon>BOP clade</taxon>
        <taxon>Oryzoideae</taxon>
        <taxon>Oryzeae</taxon>
        <taxon>Oryzinae</taxon>
        <taxon>Oryza</taxon>
        <taxon>Oryza sativa</taxon>
    </lineage>
</organism>
<feature type="non-terminal residue" evidence="2">
    <location>
        <position position="1"/>
    </location>
</feature>
<sequence length="546" mass="61944">NRHRSRKAISTGCLIPPAIGGRSTMARMSLRPRGRRPREACGDDRLSALPDDLLLLVLRRLDTRAALATGMLSRRWTNLPHELDALDFRVSDILPPRYHRCILRHRGVMNWIAYRHAIPNSLMPAIRRHERRAARALVRSVESFIDADDGRPSRRKVSRLRLEFFGTHNTAGINRLISKAIDDWGVEELEAVGKPMYWRQPPTHEFPSHGLCKDPRASRLRTLTLGGCVLPPLHEYGGVTKLVLHGMAASTPAEAYEGVFTSCPQLQVLHLESCFLDRRKSLVVDAPISEIRELVVDACDIISVKLRSLPRLQNLASMGTQVLFDRRTSSSSFPCLRQWHLACLYGLARKFSRWLEPDLTLDRFFHYTLDITDLIVRFTGPERWIVPSSCSPSPPLLRSLRRLLVADVPSSWDASWPRILLDAAPSLKTLHIHIAPRDAKKPTGGEFSWHHPTVPLHNYRLEEFAMAGFGGTVSQVYFVKLVVGACTALRHVSIFKGGDLKYKGNWDWEMPRLQENSWNDKEKETMEKQIMDAVSCSTDHLQIVLG</sequence>
<dbReference type="Pfam" id="PF00646">
    <property type="entry name" value="F-box"/>
    <property type="match status" value="1"/>
</dbReference>
<dbReference type="OMA" id="WDWEMPR"/>
<dbReference type="InterPro" id="IPR001810">
    <property type="entry name" value="F-box_dom"/>
</dbReference>
<dbReference type="SMR" id="A0A0P0WQF6"/>
<name>A0A0P0WQF6_ORYSJ</name>
<dbReference type="SUPFAM" id="SSF52047">
    <property type="entry name" value="RNI-like"/>
    <property type="match status" value="1"/>
</dbReference>
<dbReference type="FunCoup" id="A0A0P0WQF6">
    <property type="interactions" value="4"/>
</dbReference>
<dbReference type="InParanoid" id="A0A0P0WQF6"/>
<dbReference type="InterPro" id="IPR036047">
    <property type="entry name" value="F-box-like_dom_sf"/>
</dbReference>
<dbReference type="Proteomes" id="UP000059680">
    <property type="component" value="Chromosome 5"/>
</dbReference>
<dbReference type="EMBL" id="AP014961">
    <property type="protein sequence ID" value="BAS95085.1"/>
    <property type="molecule type" value="Genomic_DNA"/>
</dbReference>
<dbReference type="PANTHER" id="PTHR35545">
    <property type="entry name" value="F-BOX DOMAIN-CONTAINING PROTEIN"/>
    <property type="match status" value="1"/>
</dbReference>
<dbReference type="STRING" id="39947.A0A0P0WQF6"/>
<dbReference type="Gene3D" id="3.80.10.10">
    <property type="entry name" value="Ribonuclease Inhibitor"/>
    <property type="match status" value="1"/>
</dbReference>
<feature type="domain" description="F-box" evidence="1">
    <location>
        <begin position="43"/>
        <end position="90"/>
    </location>
</feature>